<sequence>MNDVTIIEKYEAALRTAMLANDVEALANLLDDDLVFTGPDGQVLSKPDDLSVHRDRLLRLDRLDLHGTAVHRIGEMILVTTKATLAGRFGATPFDGEFAYTRLWRQSGAVWRVVAGHAARIA</sequence>
<dbReference type="SUPFAM" id="SSF54427">
    <property type="entry name" value="NTF2-like"/>
    <property type="match status" value="1"/>
</dbReference>
<organism evidence="2 3">
    <name type="scientific">Burkholderia ubonensis</name>
    <dbReference type="NCBI Taxonomy" id="101571"/>
    <lineage>
        <taxon>Bacteria</taxon>
        <taxon>Pseudomonadati</taxon>
        <taxon>Pseudomonadota</taxon>
        <taxon>Betaproteobacteria</taxon>
        <taxon>Burkholderiales</taxon>
        <taxon>Burkholderiaceae</taxon>
        <taxon>Burkholderia</taxon>
        <taxon>Burkholderia cepacia complex</taxon>
    </lineage>
</organism>
<dbReference type="EMBL" id="LPHD01000199">
    <property type="protein sequence ID" value="KWA72305.1"/>
    <property type="molecule type" value="Genomic_DNA"/>
</dbReference>
<evidence type="ECO:0000313" key="2">
    <source>
        <dbReference type="EMBL" id="KWA72305.1"/>
    </source>
</evidence>
<gene>
    <name evidence="2" type="ORF">WL29_05955</name>
</gene>
<protein>
    <submittedName>
        <fullName evidence="2">DUF4440 domain-containing protein</fullName>
    </submittedName>
</protein>
<feature type="domain" description="DUF4440" evidence="1">
    <location>
        <begin position="7"/>
        <end position="113"/>
    </location>
</feature>
<dbReference type="RefSeq" id="WP_060193647.1">
    <property type="nucleotide sequence ID" value="NZ_LPHD01000199.1"/>
</dbReference>
<evidence type="ECO:0000313" key="3">
    <source>
        <dbReference type="Proteomes" id="UP000060630"/>
    </source>
</evidence>
<name>A0A106PQ66_9BURK</name>
<proteinExistence type="predicted"/>
<comment type="caution">
    <text evidence="2">The sequence shown here is derived from an EMBL/GenBank/DDBJ whole genome shotgun (WGS) entry which is preliminary data.</text>
</comment>
<dbReference type="Proteomes" id="UP000060630">
    <property type="component" value="Unassembled WGS sequence"/>
</dbReference>
<dbReference type="Gene3D" id="3.10.450.50">
    <property type="match status" value="1"/>
</dbReference>
<accession>A0A106PQ66</accession>
<dbReference type="Pfam" id="PF14534">
    <property type="entry name" value="DUF4440"/>
    <property type="match status" value="1"/>
</dbReference>
<dbReference type="InterPro" id="IPR027843">
    <property type="entry name" value="DUF4440"/>
</dbReference>
<evidence type="ECO:0000259" key="1">
    <source>
        <dbReference type="Pfam" id="PF14534"/>
    </source>
</evidence>
<dbReference type="AlphaFoldDB" id="A0A106PQ66"/>
<reference evidence="2 3" key="1">
    <citation type="submission" date="2015-11" db="EMBL/GenBank/DDBJ databases">
        <title>Expanding the genomic diversity of Burkholderia species for the development of highly accurate diagnostics.</title>
        <authorList>
            <person name="Sahl J."/>
            <person name="Keim P."/>
            <person name="Wagner D."/>
        </authorList>
    </citation>
    <scope>NUCLEOTIDE SEQUENCE [LARGE SCALE GENOMIC DNA]</scope>
    <source>
        <strain evidence="2 3">MSMB2087WGS</strain>
    </source>
</reference>
<dbReference type="InterPro" id="IPR032710">
    <property type="entry name" value="NTF2-like_dom_sf"/>
</dbReference>